<dbReference type="PROSITE" id="PS00012">
    <property type="entry name" value="PHOSPHOPANTETHEINE"/>
    <property type="match status" value="1"/>
</dbReference>
<feature type="domain" description="Carrier" evidence="4">
    <location>
        <begin position="604"/>
        <end position="679"/>
    </location>
</feature>
<keyword evidence="1" id="KW-0596">Phosphopantetheine</keyword>
<protein>
    <recommendedName>
        <fullName evidence="4">Carrier domain-containing protein</fullName>
    </recommendedName>
</protein>
<evidence type="ECO:0000256" key="2">
    <source>
        <dbReference type="ARBA" id="ARBA00022553"/>
    </source>
</evidence>
<dbReference type="GO" id="GO:0043041">
    <property type="term" value="P:amino acid activation for nonribosomal peptide biosynthetic process"/>
    <property type="evidence" value="ECO:0007669"/>
    <property type="project" value="TreeGrafter"/>
</dbReference>
<evidence type="ECO:0000256" key="3">
    <source>
        <dbReference type="SAM" id="MobiDB-lite"/>
    </source>
</evidence>
<dbReference type="Gene3D" id="3.30.300.30">
    <property type="match status" value="1"/>
</dbReference>
<dbReference type="Pfam" id="PF13193">
    <property type="entry name" value="AMP-binding_C"/>
    <property type="match status" value="1"/>
</dbReference>
<dbReference type="Gene3D" id="1.10.1200.10">
    <property type="entry name" value="ACP-like"/>
    <property type="match status" value="1"/>
</dbReference>
<dbReference type="Pfam" id="PF00550">
    <property type="entry name" value="PP-binding"/>
    <property type="match status" value="1"/>
</dbReference>
<dbReference type="InterPro" id="IPR009081">
    <property type="entry name" value="PP-bd_ACP"/>
</dbReference>
<organism evidence="5 6">
    <name type="scientific">Streptomyces griseofuscus</name>
    <dbReference type="NCBI Taxonomy" id="146922"/>
    <lineage>
        <taxon>Bacteria</taxon>
        <taxon>Bacillati</taxon>
        <taxon>Actinomycetota</taxon>
        <taxon>Actinomycetes</taxon>
        <taxon>Kitasatosporales</taxon>
        <taxon>Streptomycetaceae</taxon>
        <taxon>Streptomyces</taxon>
    </lineage>
</organism>
<dbReference type="SMART" id="SM00823">
    <property type="entry name" value="PKS_PP"/>
    <property type="match status" value="1"/>
</dbReference>
<dbReference type="Proteomes" id="UP000276379">
    <property type="component" value="Unassembled WGS sequence"/>
</dbReference>
<evidence type="ECO:0000259" key="4">
    <source>
        <dbReference type="PROSITE" id="PS50075"/>
    </source>
</evidence>
<feature type="compositionally biased region" description="Basic residues" evidence="3">
    <location>
        <begin position="14"/>
        <end position="27"/>
    </location>
</feature>
<dbReference type="Pfam" id="PF00501">
    <property type="entry name" value="AMP-binding"/>
    <property type="match status" value="1"/>
</dbReference>
<dbReference type="SUPFAM" id="SSF56801">
    <property type="entry name" value="Acetyl-CoA synthetase-like"/>
    <property type="match status" value="1"/>
</dbReference>
<dbReference type="InterPro" id="IPR020845">
    <property type="entry name" value="AMP-binding_CS"/>
</dbReference>
<dbReference type="PROSITE" id="PS50075">
    <property type="entry name" value="CARRIER"/>
    <property type="match status" value="1"/>
</dbReference>
<dbReference type="PANTHER" id="PTHR45527:SF1">
    <property type="entry name" value="FATTY ACID SYNTHASE"/>
    <property type="match status" value="1"/>
</dbReference>
<accession>A0A3R8QC45</accession>
<dbReference type="InterPro" id="IPR020806">
    <property type="entry name" value="PKS_PP-bd"/>
</dbReference>
<evidence type="ECO:0000313" key="5">
    <source>
        <dbReference type="EMBL" id="RRQ86036.1"/>
    </source>
</evidence>
<dbReference type="InterPro" id="IPR045851">
    <property type="entry name" value="AMP-bd_C_sf"/>
</dbReference>
<dbReference type="EMBL" id="PDES01000006">
    <property type="protein sequence ID" value="RRQ86036.1"/>
    <property type="molecule type" value="Genomic_DNA"/>
</dbReference>
<gene>
    <name evidence="5" type="ORF">CQW44_13840</name>
</gene>
<feature type="compositionally biased region" description="Basic residues" evidence="3">
    <location>
        <begin position="63"/>
        <end position="79"/>
    </location>
</feature>
<keyword evidence="2" id="KW-0597">Phosphoprotein</keyword>
<evidence type="ECO:0000313" key="6">
    <source>
        <dbReference type="Proteomes" id="UP000276379"/>
    </source>
</evidence>
<keyword evidence="6" id="KW-1185">Reference proteome</keyword>
<dbReference type="PANTHER" id="PTHR45527">
    <property type="entry name" value="NONRIBOSOMAL PEPTIDE SYNTHETASE"/>
    <property type="match status" value="1"/>
</dbReference>
<dbReference type="AlphaFoldDB" id="A0A3R8QC45"/>
<dbReference type="GO" id="GO:0005737">
    <property type="term" value="C:cytoplasm"/>
    <property type="evidence" value="ECO:0007669"/>
    <property type="project" value="TreeGrafter"/>
</dbReference>
<reference evidence="5 6" key="1">
    <citation type="submission" date="2017-10" db="EMBL/GenBank/DDBJ databases">
        <title>Draft genome of actinobacteria isolated from guarana (Paullinia cupana (Mart.) Ducke.</title>
        <authorList>
            <person name="Siqueira K.A."/>
            <person name="Liotti R.G."/>
            <person name="Mendes T.A."/>
            <person name="Soares M.A."/>
        </authorList>
    </citation>
    <scope>NUCLEOTIDE SEQUENCE [LARGE SCALE GENOMIC DNA]</scope>
    <source>
        <strain evidence="5 6">199</strain>
    </source>
</reference>
<feature type="region of interest" description="Disordered" evidence="3">
    <location>
        <begin position="1"/>
        <end position="106"/>
    </location>
</feature>
<dbReference type="GO" id="GO:0017000">
    <property type="term" value="P:antibiotic biosynthetic process"/>
    <property type="evidence" value="ECO:0007669"/>
    <property type="project" value="UniProtKB-ARBA"/>
</dbReference>
<dbReference type="InterPro" id="IPR036736">
    <property type="entry name" value="ACP-like_sf"/>
</dbReference>
<sequence>MHQGHRPGRDPHHREPRRHPPPRRAAPRRPGGPAPRGLPPQERRRPAGHRRLPAHRPAPLRRSAFRRRLHRAAPRHPGRRDRGTVRRVPGHRPPGRGGRADQERRAVSHTTILRRWADHVEKDPEALAIATPGRHWTRHELARHAAGLRQRLADGAGPVLIACAEPVPVVAALLACAAAGRTFAPVDTRQPAARWTALLEDLAPADAVVDDTGRAALAPALAGHAVRLVDAGQAERGDWHADDWRDPEVPDAGYVYFTSGTTGRPKGIRGSLAAVEHFLDWESGEFGIAEGTRVSLLTSPGFDAFLRDTLLPLRAGGSVHAAAPGTPPVAAGLADWLAAERVEVLHCVPTVFRTLRAAGLTADSLPALRTVLLAGEPVRPADITWWRGLFGDAKDLVNLYGPSETTMTKVYRRLRAEDADAGTVPAGAPLPGVEIRVLAAGRQVTGGIGEIEIRTPFPLGGYLDGRPGGFAESHAYRTGDLGRLRADGALEVLGRRDQQVKINGVRVELGEVEDVLRRHPSIGDACAAAVAEGDADPALCAYVVADDTVTDEELRAHADAGLPPGSRPAVYVRLAAIPRTLNGKADRRALPLPSMARAVEADDRPREGAEAEIAALWCELLHLPAVGRRDSFTLLGGDSLAIARLLDRLRARFGTDVPLRVFAADPTVAALAAAVTAGSSR</sequence>
<dbReference type="PROSITE" id="PS00455">
    <property type="entry name" value="AMP_BINDING"/>
    <property type="match status" value="1"/>
</dbReference>
<dbReference type="Gene3D" id="3.40.50.12780">
    <property type="entry name" value="N-terminal domain of ligase-like"/>
    <property type="match status" value="1"/>
</dbReference>
<dbReference type="SUPFAM" id="SSF47336">
    <property type="entry name" value="ACP-like"/>
    <property type="match status" value="1"/>
</dbReference>
<dbReference type="InterPro" id="IPR000873">
    <property type="entry name" value="AMP-dep_synth/lig_dom"/>
</dbReference>
<dbReference type="GO" id="GO:0044550">
    <property type="term" value="P:secondary metabolite biosynthetic process"/>
    <property type="evidence" value="ECO:0007669"/>
    <property type="project" value="TreeGrafter"/>
</dbReference>
<name>A0A3R8QC45_9ACTN</name>
<dbReference type="InterPro" id="IPR025110">
    <property type="entry name" value="AMP-bd_C"/>
</dbReference>
<evidence type="ECO:0000256" key="1">
    <source>
        <dbReference type="ARBA" id="ARBA00022450"/>
    </source>
</evidence>
<dbReference type="GO" id="GO:0031177">
    <property type="term" value="F:phosphopantetheine binding"/>
    <property type="evidence" value="ECO:0007669"/>
    <property type="project" value="InterPro"/>
</dbReference>
<dbReference type="InterPro" id="IPR006162">
    <property type="entry name" value="Ppantetheine_attach_site"/>
</dbReference>
<dbReference type="InterPro" id="IPR042099">
    <property type="entry name" value="ANL_N_sf"/>
</dbReference>
<proteinExistence type="predicted"/>
<comment type="caution">
    <text evidence="5">The sequence shown here is derived from an EMBL/GenBank/DDBJ whole genome shotgun (WGS) entry which is preliminary data.</text>
</comment>